<evidence type="ECO:0000313" key="1">
    <source>
        <dbReference type="EMBL" id="MCJ7858248.1"/>
    </source>
</evidence>
<accession>A0A9X1WHE7</accession>
<evidence type="ECO:0000313" key="2">
    <source>
        <dbReference type="Proteomes" id="UP001139207"/>
    </source>
</evidence>
<proteinExistence type="predicted"/>
<keyword evidence="2" id="KW-1185">Reference proteome</keyword>
<dbReference type="RefSeq" id="WP_244803982.1">
    <property type="nucleotide sequence ID" value="NZ_JALIEA010000012.1"/>
</dbReference>
<dbReference type="AlphaFoldDB" id="A0A9X1WHE7"/>
<comment type="caution">
    <text evidence="1">The sequence shown here is derived from an EMBL/GenBank/DDBJ whole genome shotgun (WGS) entry which is preliminary data.</text>
</comment>
<dbReference type="EMBL" id="JALIEA010000012">
    <property type="protein sequence ID" value="MCJ7858248.1"/>
    <property type="molecule type" value="Genomic_DNA"/>
</dbReference>
<sequence>MPRTFRQLINTLTGPAQEPTEPNHPTVAVEYDALFQLPQGVDHSAP</sequence>
<name>A0A9X1WHE7_9CORY</name>
<reference evidence="1" key="1">
    <citation type="submission" date="2022-04" db="EMBL/GenBank/DDBJ databases">
        <title>Corynebacterium kalidii LD5P10.</title>
        <authorList>
            <person name="Sun J.Q."/>
        </authorList>
    </citation>
    <scope>NUCLEOTIDE SEQUENCE</scope>
    <source>
        <strain evidence="1">LD5P10</strain>
    </source>
</reference>
<organism evidence="1 2">
    <name type="scientific">Corynebacterium kalidii</name>
    <dbReference type="NCBI Taxonomy" id="2931982"/>
    <lineage>
        <taxon>Bacteria</taxon>
        <taxon>Bacillati</taxon>
        <taxon>Actinomycetota</taxon>
        <taxon>Actinomycetes</taxon>
        <taxon>Mycobacteriales</taxon>
        <taxon>Corynebacteriaceae</taxon>
        <taxon>Corynebacterium</taxon>
    </lineage>
</organism>
<gene>
    <name evidence="1" type="ORF">MUN33_05880</name>
</gene>
<dbReference type="Proteomes" id="UP001139207">
    <property type="component" value="Unassembled WGS sequence"/>
</dbReference>
<protein>
    <submittedName>
        <fullName evidence="1">Uncharacterized protein</fullName>
    </submittedName>
</protein>